<dbReference type="Proteomes" id="UP000031535">
    <property type="component" value="Unassembled WGS sequence"/>
</dbReference>
<dbReference type="STRING" id="226910.UCMB321_0323"/>
<protein>
    <recommendedName>
        <fullName evidence="4">SH3b domain-containing protein</fullName>
    </recommendedName>
</protein>
<dbReference type="EMBL" id="JXDG01000003">
    <property type="protein sequence ID" value="KIH85956.1"/>
    <property type="molecule type" value="Genomic_DNA"/>
</dbReference>
<sequence length="131" mass="14035">MERTARLLPFACLLLSLSPLAQAGEAPVDCAALHEKANAEAGSYRPPVEGKVIGKGRAYFHSAPNSACITKKVFVVPGDSLTVYASTEDGWAQVMYIAKDGDDFSGWVEENRVELGRHYGADPAPSTPPEQ</sequence>
<dbReference type="PROSITE" id="PS00430">
    <property type="entry name" value="TONB_DEPENDENT_REC_1"/>
    <property type="match status" value="1"/>
</dbReference>
<comment type="caution">
    <text evidence="2">The sequence shown here is derived from an EMBL/GenBank/DDBJ whole genome shotgun (WGS) entry which is preliminary data.</text>
</comment>
<accession>A0A0C2I9K3</accession>
<evidence type="ECO:0008006" key="4">
    <source>
        <dbReference type="Google" id="ProtNLM"/>
    </source>
</evidence>
<dbReference type="OrthoDB" id="8595802at2"/>
<dbReference type="SUPFAM" id="SSF50044">
    <property type="entry name" value="SH3-domain"/>
    <property type="match status" value="1"/>
</dbReference>
<feature type="signal peptide" evidence="1">
    <location>
        <begin position="1"/>
        <end position="23"/>
    </location>
</feature>
<dbReference type="PATRIC" id="fig|226910.6.peg.324"/>
<dbReference type="RefSeq" id="WP_040063339.1">
    <property type="nucleotide sequence ID" value="NZ_JXDG01000003.1"/>
</dbReference>
<keyword evidence="3" id="KW-1185">Reference proteome</keyword>
<gene>
    <name evidence="2" type="ORF">UCMB321_0323</name>
</gene>
<evidence type="ECO:0000313" key="3">
    <source>
        <dbReference type="Proteomes" id="UP000031535"/>
    </source>
</evidence>
<dbReference type="InterPro" id="IPR010916">
    <property type="entry name" value="TonB_box_CS"/>
</dbReference>
<organism evidence="2 3">
    <name type="scientific">Pseudomonas batumici</name>
    <dbReference type="NCBI Taxonomy" id="226910"/>
    <lineage>
        <taxon>Bacteria</taxon>
        <taxon>Pseudomonadati</taxon>
        <taxon>Pseudomonadota</taxon>
        <taxon>Gammaproteobacteria</taxon>
        <taxon>Pseudomonadales</taxon>
        <taxon>Pseudomonadaceae</taxon>
        <taxon>Pseudomonas</taxon>
    </lineage>
</organism>
<dbReference type="AlphaFoldDB" id="A0A0C2I9K3"/>
<reference evidence="2 3" key="1">
    <citation type="submission" date="2015-01" db="EMBL/GenBank/DDBJ databases">
        <title>Complete genome of Pseudomonas batumici UCM B-321 producer of the batumin antibiotic with strong antistaphilococcal and potential anticancer activity.</title>
        <authorList>
            <person name="Klochko V.V."/>
            <person name="Zelena L.B."/>
            <person name="Elena K.A."/>
            <person name="Reva O.N."/>
        </authorList>
    </citation>
    <scope>NUCLEOTIDE SEQUENCE [LARGE SCALE GENOMIC DNA]</scope>
    <source>
        <strain evidence="2 3">UCM B-321</strain>
    </source>
</reference>
<evidence type="ECO:0000256" key="1">
    <source>
        <dbReference type="SAM" id="SignalP"/>
    </source>
</evidence>
<feature type="chain" id="PRO_5002166830" description="SH3b domain-containing protein" evidence="1">
    <location>
        <begin position="24"/>
        <end position="131"/>
    </location>
</feature>
<evidence type="ECO:0000313" key="2">
    <source>
        <dbReference type="EMBL" id="KIH85956.1"/>
    </source>
</evidence>
<proteinExistence type="predicted"/>
<dbReference type="InterPro" id="IPR036028">
    <property type="entry name" value="SH3-like_dom_sf"/>
</dbReference>
<name>A0A0C2I9K3_9PSED</name>
<keyword evidence="1" id="KW-0732">Signal</keyword>